<proteinExistence type="predicted"/>
<protein>
    <submittedName>
        <fullName evidence="1">Uncharacterized protein</fullName>
    </submittedName>
</protein>
<dbReference type="EMBL" id="AFMD02000244">
    <property type="protein sequence ID" value="EMG22106.1"/>
    <property type="molecule type" value="Genomic_DNA"/>
</dbReference>
<accession>M3HW75</accession>
<comment type="caution">
    <text evidence="1">The sequence shown here is derived from an EMBL/GenBank/DDBJ whole genome shotgun (WGS) entry which is preliminary data.</text>
</comment>
<sequence>MFKTARWGGKFFHHWTDREFKKQNECSVLKDYERLKNQICDLFVHHEKSDGSD</sequence>
<dbReference type="AlphaFoldDB" id="M3HW75"/>
<evidence type="ECO:0000313" key="1">
    <source>
        <dbReference type="EMBL" id="EMG22106.1"/>
    </source>
</evidence>
<organism evidence="1 2">
    <name type="scientific">Leptospira interrogans serovar Copenhageni str. LT2050</name>
    <dbReference type="NCBI Taxonomy" id="1001598"/>
    <lineage>
        <taxon>Bacteria</taxon>
        <taxon>Pseudomonadati</taxon>
        <taxon>Spirochaetota</taxon>
        <taxon>Spirochaetia</taxon>
        <taxon>Leptospirales</taxon>
        <taxon>Leptospiraceae</taxon>
        <taxon>Leptospira</taxon>
    </lineage>
</organism>
<dbReference type="Proteomes" id="UP000011778">
    <property type="component" value="Unassembled WGS sequence"/>
</dbReference>
<reference evidence="1 2" key="1">
    <citation type="submission" date="2013-02" db="EMBL/GenBank/DDBJ databases">
        <authorList>
            <person name="Harkins D.M."/>
            <person name="Durkin A.S."/>
            <person name="Brinkac L.M."/>
            <person name="Haft D.H."/>
            <person name="Selengut J.D."/>
            <person name="Sanka R."/>
            <person name="DePew J."/>
            <person name="Purushe J."/>
            <person name="Tulsiani S.M."/>
            <person name="Graham G.C."/>
            <person name="Burns M.-A."/>
            <person name="Dohnt M.F."/>
            <person name="Smythe L.D."/>
            <person name="McKay D.B."/>
            <person name="Craig S.B."/>
            <person name="Vinetz J.M."/>
            <person name="Sutton G.G."/>
            <person name="Nierman W.C."/>
            <person name="Fouts D.E."/>
        </authorList>
    </citation>
    <scope>NUCLEOTIDE SEQUENCE [LARGE SCALE GENOMIC DNA]</scope>
    <source>
        <strain evidence="1 2">LT2050</strain>
    </source>
</reference>
<gene>
    <name evidence="1" type="ORF">LEP1GSC150_5318</name>
</gene>
<name>M3HW75_LEPIT</name>
<evidence type="ECO:0000313" key="2">
    <source>
        <dbReference type="Proteomes" id="UP000011778"/>
    </source>
</evidence>